<dbReference type="InterPro" id="IPR004111">
    <property type="entry name" value="Repressor_TetR_C"/>
</dbReference>
<dbReference type="InterPro" id="IPR001647">
    <property type="entry name" value="HTH_TetR"/>
</dbReference>
<evidence type="ECO:0000256" key="1">
    <source>
        <dbReference type="ARBA" id="ARBA00023015"/>
    </source>
</evidence>
<dbReference type="InterPro" id="IPR036271">
    <property type="entry name" value="Tet_transcr_reg_TetR-rel_C_sf"/>
</dbReference>
<dbReference type="SUPFAM" id="SSF46689">
    <property type="entry name" value="Homeodomain-like"/>
    <property type="match status" value="1"/>
</dbReference>
<evidence type="ECO:0000313" key="7">
    <source>
        <dbReference type="Proteomes" id="UP000297753"/>
    </source>
</evidence>
<feature type="DNA-binding region" description="H-T-H motif" evidence="4">
    <location>
        <begin position="39"/>
        <end position="58"/>
    </location>
</feature>
<dbReference type="GO" id="GO:0003677">
    <property type="term" value="F:DNA binding"/>
    <property type="evidence" value="ECO:0007669"/>
    <property type="project" value="UniProtKB-UniRule"/>
</dbReference>
<dbReference type="Pfam" id="PF00440">
    <property type="entry name" value="TetR_N"/>
    <property type="match status" value="1"/>
</dbReference>
<accession>A0A4Y8WCU7</accession>
<name>A0A4Y8WCU7_9VIBR</name>
<dbReference type="RefSeq" id="WP_134836502.1">
    <property type="nucleotide sequence ID" value="NZ_SATR01000028.1"/>
</dbReference>
<gene>
    <name evidence="6" type="ORF">ELS82_16810</name>
</gene>
<keyword evidence="3" id="KW-0804">Transcription</keyword>
<organism evidence="6 7">
    <name type="scientific">Vibrio ouci</name>
    <dbReference type="NCBI Taxonomy" id="2499078"/>
    <lineage>
        <taxon>Bacteria</taxon>
        <taxon>Pseudomonadati</taxon>
        <taxon>Pseudomonadota</taxon>
        <taxon>Gammaproteobacteria</taxon>
        <taxon>Vibrionales</taxon>
        <taxon>Vibrionaceae</taxon>
        <taxon>Vibrio</taxon>
    </lineage>
</organism>
<comment type="caution">
    <text evidence="6">The sequence shown here is derived from an EMBL/GenBank/DDBJ whole genome shotgun (WGS) entry which is preliminary data.</text>
</comment>
<protein>
    <submittedName>
        <fullName evidence="6">TetR/AcrR family transcriptional regulator</fullName>
    </submittedName>
</protein>
<dbReference type="OrthoDB" id="329481at2"/>
<dbReference type="AlphaFoldDB" id="A0A4Y8WCU7"/>
<dbReference type="EMBL" id="SATR01000028">
    <property type="protein sequence ID" value="TFH90443.1"/>
    <property type="molecule type" value="Genomic_DNA"/>
</dbReference>
<evidence type="ECO:0000313" key="6">
    <source>
        <dbReference type="EMBL" id="TFH90443.1"/>
    </source>
</evidence>
<dbReference type="GO" id="GO:0045892">
    <property type="term" value="P:negative regulation of DNA-templated transcription"/>
    <property type="evidence" value="ECO:0007669"/>
    <property type="project" value="InterPro"/>
</dbReference>
<feature type="domain" description="HTH tetR-type" evidence="5">
    <location>
        <begin position="17"/>
        <end position="76"/>
    </location>
</feature>
<dbReference type="PROSITE" id="PS50977">
    <property type="entry name" value="HTH_TETR_2"/>
    <property type="match status" value="1"/>
</dbReference>
<evidence type="ECO:0000256" key="2">
    <source>
        <dbReference type="ARBA" id="ARBA00023125"/>
    </source>
</evidence>
<dbReference type="InterPro" id="IPR009057">
    <property type="entry name" value="Homeodomain-like_sf"/>
</dbReference>
<proteinExistence type="predicted"/>
<reference evidence="6 7" key="1">
    <citation type="submission" date="2019-01" db="EMBL/GenBank/DDBJ databases">
        <title>Vibrio BEI176 sp. nov, a marine bacterium isolated from China: eastern marignal seas.</title>
        <authorList>
            <person name="Li B."/>
        </authorList>
    </citation>
    <scope>NUCLEOTIDE SEQUENCE [LARGE SCALE GENOMIC DNA]</scope>
    <source>
        <strain evidence="6 7">BEI176</strain>
    </source>
</reference>
<dbReference type="Proteomes" id="UP000297753">
    <property type="component" value="Unassembled WGS sequence"/>
</dbReference>
<evidence type="ECO:0000256" key="3">
    <source>
        <dbReference type="ARBA" id="ARBA00023163"/>
    </source>
</evidence>
<keyword evidence="7" id="KW-1185">Reference proteome</keyword>
<dbReference type="SUPFAM" id="SSF48498">
    <property type="entry name" value="Tetracyclin repressor-like, C-terminal domain"/>
    <property type="match status" value="1"/>
</dbReference>
<keyword evidence="2 4" id="KW-0238">DNA-binding</keyword>
<sequence>MSVKEKRRGRPKGSQVQLSAEAILSQAKNMMLELGKMPSVRALATALEVDAMAIYHYFANKNALQEAMVVSLIEEIYQPQDKGQWQQELSQLCFSYVSLLHQYPGLLETLLKMETSGPAEVFIERFDQIVAPLSLASETKKSAIDLLADYLHGFVLALNCQPGCELTLEMMQKPLNFYFQAFQPAQKS</sequence>
<dbReference type="Gene3D" id="1.10.357.10">
    <property type="entry name" value="Tetracycline Repressor, domain 2"/>
    <property type="match status" value="1"/>
</dbReference>
<dbReference type="Pfam" id="PF02909">
    <property type="entry name" value="TetR_C_1"/>
    <property type="match status" value="1"/>
</dbReference>
<keyword evidence="1" id="KW-0805">Transcription regulation</keyword>
<evidence type="ECO:0000259" key="5">
    <source>
        <dbReference type="PROSITE" id="PS50977"/>
    </source>
</evidence>
<evidence type="ECO:0000256" key="4">
    <source>
        <dbReference type="PROSITE-ProRule" id="PRU00335"/>
    </source>
</evidence>